<keyword evidence="7" id="KW-0233">DNA recombination</keyword>
<keyword evidence="8" id="KW-0131">Cell cycle</keyword>
<evidence type="ECO:0000256" key="2">
    <source>
        <dbReference type="ARBA" id="ARBA00022490"/>
    </source>
</evidence>
<dbReference type="EMBL" id="JABMKT010000011">
    <property type="protein sequence ID" value="NYV27766.1"/>
    <property type="molecule type" value="Genomic_DNA"/>
</dbReference>
<evidence type="ECO:0000313" key="13">
    <source>
        <dbReference type="Proteomes" id="UP000526184"/>
    </source>
</evidence>
<feature type="domain" description="Tyr recombinase" evidence="10">
    <location>
        <begin position="108"/>
        <end position="290"/>
    </location>
</feature>
<organism evidence="12 13">
    <name type="scientific">Streptobacillus felis</name>
    <dbReference type="NCBI Taxonomy" id="1384509"/>
    <lineage>
        <taxon>Bacteria</taxon>
        <taxon>Fusobacteriati</taxon>
        <taxon>Fusobacteriota</taxon>
        <taxon>Fusobacteriia</taxon>
        <taxon>Fusobacteriales</taxon>
        <taxon>Leptotrichiaceae</taxon>
        <taxon>Streptobacillus</taxon>
    </lineage>
</organism>
<dbReference type="InterPro" id="IPR010998">
    <property type="entry name" value="Integrase_recombinase_N"/>
</dbReference>
<accession>A0A7Z0PFD1</accession>
<evidence type="ECO:0000313" key="12">
    <source>
        <dbReference type="EMBL" id="NYV27766.1"/>
    </source>
</evidence>
<proteinExistence type="predicted"/>
<evidence type="ECO:0000256" key="7">
    <source>
        <dbReference type="ARBA" id="ARBA00023172"/>
    </source>
</evidence>
<dbReference type="Proteomes" id="UP000526184">
    <property type="component" value="Unassembled WGS sequence"/>
</dbReference>
<protein>
    <submittedName>
        <fullName evidence="12">Tyrosine-type recombinase/integrase</fullName>
    </submittedName>
</protein>
<dbReference type="GO" id="GO:0005737">
    <property type="term" value="C:cytoplasm"/>
    <property type="evidence" value="ECO:0007669"/>
    <property type="project" value="UniProtKB-SubCell"/>
</dbReference>
<comment type="caution">
    <text evidence="12">The sequence shown here is derived from an EMBL/GenBank/DDBJ whole genome shotgun (WGS) entry which is preliminary data.</text>
</comment>
<comment type="subcellular location">
    <subcellularLocation>
        <location evidence="1">Cytoplasm</location>
    </subcellularLocation>
</comment>
<evidence type="ECO:0000256" key="3">
    <source>
        <dbReference type="ARBA" id="ARBA00022618"/>
    </source>
</evidence>
<keyword evidence="5" id="KW-0229">DNA integration</keyword>
<dbReference type="PANTHER" id="PTHR30349:SF77">
    <property type="entry name" value="TYROSINE RECOMBINASE XERC"/>
    <property type="match status" value="1"/>
</dbReference>
<dbReference type="InterPro" id="IPR050090">
    <property type="entry name" value="Tyrosine_recombinase_XerCD"/>
</dbReference>
<keyword evidence="13" id="KW-1185">Reference proteome</keyword>
<gene>
    <name evidence="12" type="ORF">HP397_02850</name>
</gene>
<keyword evidence="6 9" id="KW-0238">DNA-binding</keyword>
<dbReference type="PROSITE" id="PS51898">
    <property type="entry name" value="TYR_RECOMBINASE"/>
    <property type="match status" value="1"/>
</dbReference>
<dbReference type="Gene3D" id="1.10.150.130">
    <property type="match status" value="1"/>
</dbReference>
<evidence type="ECO:0000259" key="11">
    <source>
        <dbReference type="PROSITE" id="PS51900"/>
    </source>
</evidence>
<dbReference type="PROSITE" id="PS51900">
    <property type="entry name" value="CB"/>
    <property type="match status" value="1"/>
</dbReference>
<dbReference type="CDD" id="cd00798">
    <property type="entry name" value="INT_XerDC_C"/>
    <property type="match status" value="1"/>
</dbReference>
<dbReference type="InterPro" id="IPR004107">
    <property type="entry name" value="Integrase_SAM-like_N"/>
</dbReference>
<dbReference type="Pfam" id="PF02899">
    <property type="entry name" value="Phage_int_SAM_1"/>
    <property type="match status" value="1"/>
</dbReference>
<dbReference type="RefSeq" id="WP_067320355.1">
    <property type="nucleotide sequence ID" value="NZ_CBCRWS010000027.1"/>
</dbReference>
<keyword evidence="4" id="KW-0159">Chromosome partition</keyword>
<dbReference type="GO" id="GO:0051301">
    <property type="term" value="P:cell division"/>
    <property type="evidence" value="ECO:0007669"/>
    <property type="project" value="UniProtKB-KW"/>
</dbReference>
<dbReference type="NCBIfam" id="NF040815">
    <property type="entry name" value="recomb_XerA_Arch"/>
    <property type="match status" value="1"/>
</dbReference>
<keyword evidence="3" id="KW-0132">Cell division</keyword>
<name>A0A7Z0PFD1_9FUSO</name>
<dbReference type="Pfam" id="PF00589">
    <property type="entry name" value="Phage_integrase"/>
    <property type="match status" value="1"/>
</dbReference>
<dbReference type="Gene3D" id="1.10.443.10">
    <property type="entry name" value="Intergrase catalytic core"/>
    <property type="match status" value="1"/>
</dbReference>
<dbReference type="GO" id="GO:0015074">
    <property type="term" value="P:DNA integration"/>
    <property type="evidence" value="ECO:0007669"/>
    <property type="project" value="UniProtKB-KW"/>
</dbReference>
<dbReference type="SUPFAM" id="SSF56349">
    <property type="entry name" value="DNA breaking-rejoining enzymes"/>
    <property type="match status" value="1"/>
</dbReference>
<dbReference type="OrthoDB" id="9785687at2"/>
<feature type="domain" description="Core-binding (CB)" evidence="11">
    <location>
        <begin position="1"/>
        <end position="87"/>
    </location>
</feature>
<dbReference type="GO" id="GO:0006310">
    <property type="term" value="P:DNA recombination"/>
    <property type="evidence" value="ECO:0007669"/>
    <property type="project" value="UniProtKB-KW"/>
</dbReference>
<evidence type="ECO:0000259" key="10">
    <source>
        <dbReference type="PROSITE" id="PS51898"/>
    </source>
</evidence>
<dbReference type="InterPro" id="IPR011010">
    <property type="entry name" value="DNA_brk_join_enz"/>
</dbReference>
<dbReference type="PANTHER" id="PTHR30349">
    <property type="entry name" value="PHAGE INTEGRASE-RELATED"/>
    <property type="match status" value="1"/>
</dbReference>
<evidence type="ECO:0000256" key="1">
    <source>
        <dbReference type="ARBA" id="ARBA00004496"/>
    </source>
</evidence>
<sequence length="299" mass="35483">MDKILEKFLYYQEVVLNKSFNTVKSYKKDLEQFIEYLYNNEGINDFNRVEIFTFRSFIAYLNVELKVNKRSINRKLSAIRTFFKYLLENEYINENKSIYISTPKFEKPLPNYLTKEDIDRIRTVINLEKITGLRDRAIIELLYSSGLRSMELLDLTEYTLDLKNLEVRVIGKGNKERISFFSKNAQKYIKEYIDRKKIEYKNYTKDVLFVNKDGNKLDSRSLRRLITNYSNKAGINKEVTPHIFRHSFATELLNQGVDIRFVQELLGHSSIATTQFYTHISKNTLKDAYMKSHPFATKK</sequence>
<dbReference type="GO" id="GO:0007059">
    <property type="term" value="P:chromosome segregation"/>
    <property type="evidence" value="ECO:0007669"/>
    <property type="project" value="UniProtKB-KW"/>
</dbReference>
<evidence type="ECO:0000256" key="5">
    <source>
        <dbReference type="ARBA" id="ARBA00022908"/>
    </source>
</evidence>
<evidence type="ECO:0000256" key="9">
    <source>
        <dbReference type="PROSITE-ProRule" id="PRU01248"/>
    </source>
</evidence>
<evidence type="ECO:0000256" key="8">
    <source>
        <dbReference type="ARBA" id="ARBA00023306"/>
    </source>
</evidence>
<reference evidence="12 13" key="1">
    <citation type="submission" date="2020-05" db="EMBL/GenBank/DDBJ databases">
        <title>Streptobacillus felis strain LHL191014123.</title>
        <authorList>
            <person name="Fawzy A."/>
            <person name="Rau J."/>
            <person name="Risse K."/>
            <person name="Schauerte N."/>
            <person name="Geiger C."/>
            <person name="Blom J."/>
            <person name="Imirzalioglu C."/>
            <person name="Falgenhauer J."/>
            <person name="Bach A."/>
            <person name="Herden C."/>
            <person name="Eisenberg T."/>
        </authorList>
    </citation>
    <scope>NUCLEOTIDE SEQUENCE [LARGE SCALE GENOMIC DNA]</scope>
    <source>
        <strain evidence="12 13">LHL191014123</strain>
    </source>
</reference>
<dbReference type="AlphaFoldDB" id="A0A7Z0PFD1"/>
<evidence type="ECO:0000256" key="6">
    <source>
        <dbReference type="ARBA" id="ARBA00023125"/>
    </source>
</evidence>
<dbReference type="InterPro" id="IPR002104">
    <property type="entry name" value="Integrase_catalytic"/>
</dbReference>
<dbReference type="InterPro" id="IPR013762">
    <property type="entry name" value="Integrase-like_cat_sf"/>
</dbReference>
<evidence type="ECO:0000256" key="4">
    <source>
        <dbReference type="ARBA" id="ARBA00022829"/>
    </source>
</evidence>
<dbReference type="InterPro" id="IPR044068">
    <property type="entry name" value="CB"/>
</dbReference>
<keyword evidence="2" id="KW-0963">Cytoplasm</keyword>
<dbReference type="GO" id="GO:0003677">
    <property type="term" value="F:DNA binding"/>
    <property type="evidence" value="ECO:0007669"/>
    <property type="project" value="UniProtKB-UniRule"/>
</dbReference>